<sequence>MMIEMKEKKQTTKKSLSCDTWNNLSQEGFMEMTPEDKDIYLFLRGGFAAK</sequence>
<comment type="caution">
    <text evidence="1">The sequence shown here is derived from an EMBL/GenBank/DDBJ whole genome shotgun (WGS) entry which is preliminary data.</text>
</comment>
<name>A0A0P8AJ03_9EURY</name>
<organism evidence="1 2">
    <name type="scientific">Candidatus Methanoperedens nitratireducens</name>
    <dbReference type="NCBI Taxonomy" id="1392998"/>
    <lineage>
        <taxon>Archaea</taxon>
        <taxon>Methanobacteriati</taxon>
        <taxon>Methanobacteriota</taxon>
        <taxon>Stenosarchaea group</taxon>
        <taxon>Methanomicrobia</taxon>
        <taxon>Methanosarcinales</taxon>
        <taxon>ANME-2 cluster</taxon>
        <taxon>Candidatus Methanoperedentaceae</taxon>
        <taxon>Candidatus Methanoperedens</taxon>
    </lineage>
</organism>
<dbReference type="EMBL" id="LKCM01000070">
    <property type="protein sequence ID" value="KPQ44615.1"/>
    <property type="molecule type" value="Genomic_DNA"/>
</dbReference>
<protein>
    <submittedName>
        <fullName evidence="1">Uncharacterized protein</fullName>
    </submittedName>
</protein>
<dbReference type="Proteomes" id="UP000050360">
    <property type="component" value="Unassembled WGS sequence"/>
</dbReference>
<evidence type="ECO:0000313" key="1">
    <source>
        <dbReference type="EMBL" id="KPQ44615.1"/>
    </source>
</evidence>
<evidence type="ECO:0000313" key="2">
    <source>
        <dbReference type="Proteomes" id="UP000050360"/>
    </source>
</evidence>
<dbReference type="AlphaFoldDB" id="A0A0P8AJ03"/>
<accession>A0A0P8AJ03</accession>
<gene>
    <name evidence="1" type="ORF">MPEBLZ_00842</name>
</gene>
<reference evidence="1 2" key="1">
    <citation type="submission" date="2015-09" db="EMBL/GenBank/DDBJ databases">
        <title>A metagenomics-based metabolic model of nitrate-dependent anaerobic oxidation of methane by Methanoperedens-like archaea.</title>
        <authorList>
            <person name="Arshad A."/>
            <person name="Speth D.R."/>
            <person name="De Graaf R.M."/>
            <person name="Op Den Camp H.J."/>
            <person name="Jetten M.S."/>
            <person name="Welte C.U."/>
        </authorList>
    </citation>
    <scope>NUCLEOTIDE SEQUENCE [LARGE SCALE GENOMIC DNA]</scope>
</reference>
<proteinExistence type="predicted"/>